<feature type="transmembrane region" description="Helical" evidence="11">
    <location>
        <begin position="48"/>
        <end position="72"/>
    </location>
</feature>
<gene>
    <name evidence="13" type="ordered locus">Fnod_1589</name>
</gene>
<feature type="transmembrane region" description="Helical" evidence="11">
    <location>
        <begin position="216"/>
        <end position="240"/>
    </location>
</feature>
<keyword evidence="14" id="KW-1185">Reference proteome</keyword>
<reference evidence="13 14" key="1">
    <citation type="submission" date="2007-07" db="EMBL/GenBank/DDBJ databases">
        <title>Complete sequence of Fervidobacterium nodosum Rt17-B1.</title>
        <authorList>
            <consortium name="US DOE Joint Genome Institute"/>
            <person name="Copeland A."/>
            <person name="Lucas S."/>
            <person name="Lapidus A."/>
            <person name="Barry K."/>
            <person name="Glavina del Rio T."/>
            <person name="Dalin E."/>
            <person name="Tice H."/>
            <person name="Pitluck S."/>
            <person name="Saunders E."/>
            <person name="Brettin T."/>
            <person name="Bruce D."/>
            <person name="Detter J.C."/>
            <person name="Han C."/>
            <person name="Schmutz J."/>
            <person name="Larimer F."/>
            <person name="Land M."/>
            <person name="Hauser L."/>
            <person name="Kyrpides N."/>
            <person name="Mikhailova N."/>
            <person name="Nelson K."/>
            <person name="Gogarten J.P."/>
            <person name="Noll K."/>
            <person name="Richardson P."/>
        </authorList>
    </citation>
    <scope>NUCLEOTIDE SEQUENCE [LARGE SCALE GENOMIC DNA]</scope>
    <source>
        <strain evidence="14">ATCC 35602 / DSM 5306 / Rt17-B1</strain>
    </source>
</reference>
<dbReference type="Proteomes" id="UP000002415">
    <property type="component" value="Chromosome"/>
</dbReference>
<dbReference type="Pfam" id="PF01435">
    <property type="entry name" value="Peptidase_M48"/>
    <property type="match status" value="1"/>
</dbReference>
<keyword evidence="7 11" id="KW-1133">Transmembrane helix</keyword>
<evidence type="ECO:0000256" key="5">
    <source>
        <dbReference type="ARBA" id="ARBA00022801"/>
    </source>
</evidence>
<name>A7HNE9_FERNB</name>
<proteinExistence type="inferred from homology"/>
<dbReference type="eggNOG" id="COG0501">
    <property type="taxonomic scope" value="Bacteria"/>
</dbReference>
<comment type="similarity">
    <text evidence="10">Belongs to the peptidase M48 family.</text>
</comment>
<keyword evidence="3 11" id="KW-0812">Transmembrane</keyword>
<evidence type="ECO:0000256" key="8">
    <source>
        <dbReference type="ARBA" id="ARBA00023049"/>
    </source>
</evidence>
<evidence type="ECO:0000256" key="7">
    <source>
        <dbReference type="ARBA" id="ARBA00022989"/>
    </source>
</evidence>
<dbReference type="KEGG" id="fno:Fnod_1589"/>
<keyword evidence="5 10" id="KW-0378">Hydrolase</keyword>
<dbReference type="PANTHER" id="PTHR43221">
    <property type="entry name" value="PROTEASE HTPX"/>
    <property type="match status" value="1"/>
</dbReference>
<dbReference type="RefSeq" id="WP_011994734.1">
    <property type="nucleotide sequence ID" value="NC_009718.1"/>
</dbReference>
<evidence type="ECO:0000256" key="10">
    <source>
        <dbReference type="RuleBase" id="RU003983"/>
    </source>
</evidence>
<dbReference type="HOGENOM" id="CLU_849287_0_0_0"/>
<evidence type="ECO:0000313" key="14">
    <source>
        <dbReference type="Proteomes" id="UP000002415"/>
    </source>
</evidence>
<dbReference type="InterPro" id="IPR001915">
    <property type="entry name" value="Peptidase_M48"/>
</dbReference>
<evidence type="ECO:0000256" key="3">
    <source>
        <dbReference type="ARBA" id="ARBA00022692"/>
    </source>
</evidence>
<evidence type="ECO:0000256" key="11">
    <source>
        <dbReference type="SAM" id="Phobius"/>
    </source>
</evidence>
<keyword evidence="4" id="KW-0479">Metal-binding</keyword>
<evidence type="ECO:0000256" key="9">
    <source>
        <dbReference type="ARBA" id="ARBA00023136"/>
    </source>
</evidence>
<organism evidence="13 14">
    <name type="scientific">Fervidobacterium nodosum (strain ATCC 35602 / DSM 5306 / Rt17-B1)</name>
    <dbReference type="NCBI Taxonomy" id="381764"/>
    <lineage>
        <taxon>Bacteria</taxon>
        <taxon>Thermotogati</taxon>
        <taxon>Thermotogota</taxon>
        <taxon>Thermotogae</taxon>
        <taxon>Thermotogales</taxon>
        <taxon>Fervidobacteriaceae</taxon>
        <taxon>Fervidobacterium</taxon>
    </lineage>
</organism>
<comment type="cofactor">
    <cofactor evidence="10">
        <name>Zn(2+)</name>
        <dbReference type="ChEBI" id="CHEBI:29105"/>
    </cofactor>
    <text evidence="10">Binds 1 zinc ion per subunit.</text>
</comment>
<reference evidence="13 14" key="2">
    <citation type="journal article" date="2009" name="Proc. Natl. Acad. Sci. U.S.A.">
        <title>On the chimeric nature, thermophilic origin, and phylogenetic placement of the Thermotogales.</title>
        <authorList>
            <person name="Zhaxybayeva O."/>
            <person name="Swithers K.S."/>
            <person name="Lapierre P."/>
            <person name="Fournier G.P."/>
            <person name="Bickhart D.M."/>
            <person name="DeBoy R.T."/>
            <person name="Nelson K.E."/>
            <person name="Nesbo C.L."/>
            <person name="Doolittle W.F."/>
            <person name="Gogarten J.P."/>
            <person name="Noll K.M."/>
        </authorList>
    </citation>
    <scope>NUCLEOTIDE SEQUENCE [LARGE SCALE GENOMIC DNA]</scope>
    <source>
        <strain evidence="14">ATCC 35602 / DSM 5306 / Rt17-B1</strain>
    </source>
</reference>
<evidence type="ECO:0000256" key="1">
    <source>
        <dbReference type="ARBA" id="ARBA00022475"/>
    </source>
</evidence>
<sequence>MREFGKKVLWDRQKINKVSTYIILSMFIIFAMLFGVLLDIWLKTNVFFTILFFIFSVFQILFGLSLTGSFIIKLLDAKRLGEENLREIIKNSTYFSDPEYIKNIIDEVKRVVDCDSDIEVFVIPSQMINALLVGRTKHDYKLCLTYGTIEKLPLNEFKALLYHEFFHIITKDTEYLTTVSGTFGSPMLLFKLSSNAMKNIIKSKNKVSNMDFYRDFIIFSFICAVSVLFLPLSLLTNFFVSVRKEFDADMFSVNNVGKESMISLLKKIKESCQSLDTSYFFMRHLFFSHPNCKDITNKVNKAIETYPTIDERIEFIEKSYSQDNRVE</sequence>
<evidence type="ECO:0000256" key="4">
    <source>
        <dbReference type="ARBA" id="ARBA00022723"/>
    </source>
</evidence>
<dbReference type="AlphaFoldDB" id="A7HNE9"/>
<keyword evidence="1" id="KW-1003">Cell membrane</keyword>
<keyword evidence="8 10" id="KW-0482">Metalloprotease</keyword>
<keyword evidence="6 10" id="KW-0862">Zinc</keyword>
<evidence type="ECO:0000259" key="12">
    <source>
        <dbReference type="Pfam" id="PF01435"/>
    </source>
</evidence>
<dbReference type="EMBL" id="CP000771">
    <property type="protein sequence ID" value="ABS61432.1"/>
    <property type="molecule type" value="Genomic_DNA"/>
</dbReference>
<dbReference type="GO" id="GO:0046872">
    <property type="term" value="F:metal ion binding"/>
    <property type="evidence" value="ECO:0007669"/>
    <property type="project" value="UniProtKB-KW"/>
</dbReference>
<evidence type="ECO:0000256" key="6">
    <source>
        <dbReference type="ARBA" id="ARBA00022833"/>
    </source>
</evidence>
<keyword evidence="9 11" id="KW-0472">Membrane</keyword>
<dbReference type="PANTHER" id="PTHR43221:SF2">
    <property type="entry name" value="PROTEASE HTPX HOMOLOG"/>
    <property type="match status" value="1"/>
</dbReference>
<keyword evidence="2 10" id="KW-0645">Protease</keyword>
<evidence type="ECO:0000256" key="2">
    <source>
        <dbReference type="ARBA" id="ARBA00022670"/>
    </source>
</evidence>
<dbReference type="Gene3D" id="3.30.2010.10">
    <property type="entry name" value="Metalloproteases ('zincins'), catalytic domain"/>
    <property type="match status" value="1"/>
</dbReference>
<protein>
    <submittedName>
        <fullName evidence="13">Zn-dependent protease with chaperone function-like protein</fullName>
    </submittedName>
</protein>
<dbReference type="GO" id="GO:0004222">
    <property type="term" value="F:metalloendopeptidase activity"/>
    <property type="evidence" value="ECO:0007669"/>
    <property type="project" value="InterPro"/>
</dbReference>
<accession>A7HNE9</accession>
<feature type="domain" description="Peptidase M48" evidence="12">
    <location>
        <begin position="99"/>
        <end position="317"/>
    </location>
</feature>
<feature type="transmembrane region" description="Helical" evidence="11">
    <location>
        <begin position="21"/>
        <end position="42"/>
    </location>
</feature>
<dbReference type="InterPro" id="IPR050083">
    <property type="entry name" value="HtpX_protease"/>
</dbReference>
<dbReference type="STRING" id="381764.Fnod_1589"/>
<dbReference type="GO" id="GO:0006508">
    <property type="term" value="P:proteolysis"/>
    <property type="evidence" value="ECO:0007669"/>
    <property type="project" value="UniProtKB-KW"/>
</dbReference>
<evidence type="ECO:0000313" key="13">
    <source>
        <dbReference type="EMBL" id="ABS61432.1"/>
    </source>
</evidence>
<dbReference type="OrthoDB" id="42779at2"/>